<evidence type="ECO:0000313" key="3">
    <source>
        <dbReference type="EMBL" id="MCX4234162.1"/>
    </source>
</evidence>
<keyword evidence="2" id="KW-0812">Transmembrane</keyword>
<proteinExistence type="predicted"/>
<name>A0ABT3V2H6_9ACTN</name>
<reference evidence="3" key="1">
    <citation type="journal article" date="2022" name="bioRxiv">
        <title>Discovery and biosynthetic assessment of Streptomyces ortus sp nov. isolated from a deep-sea sponge.</title>
        <authorList>
            <person name="Williams S.E."/>
        </authorList>
    </citation>
    <scope>NUCLEOTIDE SEQUENCE</scope>
    <source>
        <strain evidence="3">A15ISP2-DRY2</strain>
    </source>
</reference>
<feature type="transmembrane region" description="Helical" evidence="2">
    <location>
        <begin position="363"/>
        <end position="381"/>
    </location>
</feature>
<accession>A0ABT3V2H6</accession>
<feature type="transmembrane region" description="Helical" evidence="2">
    <location>
        <begin position="45"/>
        <end position="71"/>
    </location>
</feature>
<dbReference type="InterPro" id="IPR003474">
    <property type="entry name" value="Glcn_transporter"/>
</dbReference>
<feature type="transmembrane region" description="Helical" evidence="2">
    <location>
        <begin position="236"/>
        <end position="257"/>
    </location>
</feature>
<feature type="compositionally biased region" description="Pro residues" evidence="1">
    <location>
        <begin position="1"/>
        <end position="17"/>
    </location>
</feature>
<dbReference type="RefSeq" id="WP_267027018.1">
    <property type="nucleotide sequence ID" value="NZ_JAIFZO010000002.1"/>
</dbReference>
<dbReference type="PANTHER" id="PTHR30354:SF25">
    <property type="entry name" value="INNER MEMBRANE PERMEASE YGBN"/>
    <property type="match status" value="1"/>
</dbReference>
<feature type="transmembrane region" description="Helical" evidence="2">
    <location>
        <begin position="118"/>
        <end position="141"/>
    </location>
</feature>
<feature type="transmembrane region" description="Helical" evidence="2">
    <location>
        <begin position="481"/>
        <end position="500"/>
    </location>
</feature>
<feature type="transmembrane region" description="Helical" evidence="2">
    <location>
        <begin position="520"/>
        <end position="544"/>
    </location>
</feature>
<dbReference type="EMBL" id="JAIFZO010000002">
    <property type="protein sequence ID" value="MCX4234162.1"/>
    <property type="molecule type" value="Genomic_DNA"/>
</dbReference>
<protein>
    <submittedName>
        <fullName evidence="3">GntP family permease</fullName>
    </submittedName>
</protein>
<feature type="transmembrane region" description="Helical" evidence="2">
    <location>
        <begin position="77"/>
        <end position="97"/>
    </location>
</feature>
<dbReference type="Pfam" id="PF02447">
    <property type="entry name" value="GntP_permease"/>
    <property type="match status" value="2"/>
</dbReference>
<feature type="region of interest" description="Disordered" evidence="1">
    <location>
        <begin position="1"/>
        <end position="22"/>
    </location>
</feature>
<keyword evidence="2" id="KW-1133">Transmembrane helix</keyword>
<dbReference type="PANTHER" id="PTHR30354">
    <property type="entry name" value="GNT FAMILY GLUCONATE TRANSPORTER"/>
    <property type="match status" value="1"/>
</dbReference>
<sequence>MPHPRPALRPALRPTPCPEEEAHPLTPLLAAAPPAPETPPHTGGLLLLLDGTAGLLTVAALGIVLLLVLIIKVRLQPFVALLAVSIAVGLSAGLSVTELFGTVQRSTSVSMIESGMGGILGHVAIIIGLGTMLGAILEVSGGAEALSTRLLNLFGEKRAPLAMGLTGLIFGIPVFFDVGIFVLAPIVYAAAKRSGKSILLYCMPLLAGLSMTHAFLPPHPGPVAAAGLFKVDLGWVILMGIVVGIPAVLAAWAYAAWIGKRLFVPVPQDMLEAADEAKAAVAEERAARRAAARSTTTADTTGTHKGGPATVATTPHAEDYAEEPVPLPTVFLIIGTPLLLILAATFSSIALDPSTFRSVIEFFGHPFVALTIALLMAYYLLGIKRGWSRKSLETVSTSSLKPVGNILLVVGAGGVFGAVLKGSGIADALADTFNDVGLPVIVLAYLISVVLRVAQGSATVAIVTTAGIVVPLVEGQDLSQAHLALVIMAISAGSIFASHVNDGGFWIVAKYFGISERDTLKSWTVLETVLSVAGFVMAAALSVFI</sequence>
<evidence type="ECO:0000256" key="1">
    <source>
        <dbReference type="SAM" id="MobiDB-lite"/>
    </source>
</evidence>
<keyword evidence="2" id="KW-0472">Membrane</keyword>
<dbReference type="Proteomes" id="UP001165590">
    <property type="component" value="Unassembled WGS sequence"/>
</dbReference>
<feature type="transmembrane region" description="Helical" evidence="2">
    <location>
        <begin position="161"/>
        <end position="191"/>
    </location>
</feature>
<gene>
    <name evidence="3" type="ORF">K3769_15500</name>
</gene>
<feature type="region of interest" description="Disordered" evidence="1">
    <location>
        <begin position="290"/>
        <end position="314"/>
    </location>
</feature>
<evidence type="ECO:0000256" key="2">
    <source>
        <dbReference type="SAM" id="Phobius"/>
    </source>
</evidence>
<feature type="transmembrane region" description="Helical" evidence="2">
    <location>
        <begin position="198"/>
        <end position="216"/>
    </location>
</feature>
<evidence type="ECO:0000313" key="4">
    <source>
        <dbReference type="Proteomes" id="UP001165590"/>
    </source>
</evidence>
<feature type="transmembrane region" description="Helical" evidence="2">
    <location>
        <begin position="440"/>
        <end position="469"/>
    </location>
</feature>
<comment type="caution">
    <text evidence="3">The sequence shown here is derived from an EMBL/GenBank/DDBJ whole genome shotgun (WGS) entry which is preliminary data.</text>
</comment>
<feature type="transmembrane region" description="Helical" evidence="2">
    <location>
        <begin position="402"/>
        <end position="420"/>
    </location>
</feature>
<keyword evidence="4" id="KW-1185">Reference proteome</keyword>
<feature type="transmembrane region" description="Helical" evidence="2">
    <location>
        <begin position="330"/>
        <end position="351"/>
    </location>
</feature>
<organism evidence="3 4">
    <name type="scientific">Streptomyces ortus</name>
    <dbReference type="NCBI Taxonomy" id="2867268"/>
    <lineage>
        <taxon>Bacteria</taxon>
        <taxon>Bacillati</taxon>
        <taxon>Actinomycetota</taxon>
        <taxon>Actinomycetes</taxon>
        <taxon>Kitasatosporales</taxon>
        <taxon>Streptomycetaceae</taxon>
        <taxon>Streptomyces</taxon>
    </lineage>
</organism>
<feature type="compositionally biased region" description="Low complexity" evidence="1">
    <location>
        <begin position="292"/>
        <end position="301"/>
    </location>
</feature>